<proteinExistence type="predicted"/>
<sequence length="71" mass="7980">MSNDRVKSIFAGNFDRQSAIEAAVELYGVNATTAVAHCALEAYVDRRKADHEFWFRIFAHLKGVPLSDSKH</sequence>
<evidence type="ECO:0000313" key="1">
    <source>
        <dbReference type="EMBL" id="VTZ60174.1"/>
    </source>
</evidence>
<reference evidence="1" key="1">
    <citation type="submission" date="2019-06" db="EMBL/GenBank/DDBJ databases">
        <authorList>
            <person name="Le Quere A."/>
            <person name="Colella S."/>
        </authorList>
    </citation>
    <scope>NUCLEOTIDE SEQUENCE</scope>
    <source>
        <strain evidence="1">EmedicaeMD41</strain>
    </source>
</reference>
<dbReference type="GeneID" id="25010931"/>
<dbReference type="Proteomes" id="UP000507954">
    <property type="component" value="Unassembled WGS sequence"/>
</dbReference>
<organism evidence="1">
    <name type="scientific">Sinorhizobium medicae</name>
    <dbReference type="NCBI Taxonomy" id="110321"/>
    <lineage>
        <taxon>Bacteria</taxon>
        <taxon>Pseudomonadati</taxon>
        <taxon>Pseudomonadota</taxon>
        <taxon>Alphaproteobacteria</taxon>
        <taxon>Hyphomicrobiales</taxon>
        <taxon>Rhizobiaceae</taxon>
        <taxon>Sinorhizobium/Ensifer group</taxon>
        <taxon>Sinorhizobium</taxon>
    </lineage>
</organism>
<dbReference type="RefSeq" id="WP_015241496.1">
    <property type="nucleotide sequence ID" value="NZ_CABFNB010000041.1"/>
</dbReference>
<protein>
    <submittedName>
        <fullName evidence="1">Uncharacterized protein</fullName>
    </submittedName>
</protein>
<dbReference type="AlphaFoldDB" id="A0A508WS64"/>
<accession>A0A508WS64</accession>
<gene>
    <name evidence="1" type="ORF">EMEDMD4_1350001</name>
</gene>
<name>A0A508WS64_9HYPH</name>
<dbReference type="EMBL" id="CABFNB010000041">
    <property type="protein sequence ID" value="VTZ60174.1"/>
    <property type="molecule type" value="Genomic_DNA"/>
</dbReference>